<dbReference type="EMBL" id="BOOR01000004">
    <property type="protein sequence ID" value="GII51953.1"/>
    <property type="molecule type" value="Genomic_DNA"/>
</dbReference>
<dbReference type="InterPro" id="IPR029068">
    <property type="entry name" value="Glyas_Bleomycin-R_OHBP_Dase"/>
</dbReference>
<dbReference type="Gene3D" id="3.10.180.10">
    <property type="entry name" value="2,3-Dihydroxybiphenyl 1,2-Dioxygenase, domain 1"/>
    <property type="match status" value="2"/>
</dbReference>
<dbReference type="PANTHER" id="PTHR35908">
    <property type="entry name" value="HYPOTHETICAL FUSION PROTEIN"/>
    <property type="match status" value="1"/>
</dbReference>
<proteinExistence type="predicted"/>
<name>A0A8J3UVC6_9ACTN</name>
<reference evidence="2" key="1">
    <citation type="submission" date="2021-01" db="EMBL/GenBank/DDBJ databases">
        <title>Whole genome shotgun sequence of Planotetraspora thailandica NBRC 104271.</title>
        <authorList>
            <person name="Komaki H."/>
            <person name="Tamura T."/>
        </authorList>
    </citation>
    <scope>NUCLEOTIDE SEQUENCE</scope>
    <source>
        <strain evidence="2">NBRC 104271</strain>
    </source>
</reference>
<dbReference type="Proteomes" id="UP000605992">
    <property type="component" value="Unassembled WGS sequence"/>
</dbReference>
<dbReference type="AlphaFoldDB" id="A0A8J3UVC6"/>
<comment type="caution">
    <text evidence="2">The sequence shown here is derived from an EMBL/GenBank/DDBJ whole genome shotgun (WGS) entry which is preliminary data.</text>
</comment>
<evidence type="ECO:0000313" key="3">
    <source>
        <dbReference type="Proteomes" id="UP000605992"/>
    </source>
</evidence>
<keyword evidence="3" id="KW-1185">Reference proteome</keyword>
<dbReference type="PANTHER" id="PTHR35908:SF1">
    <property type="entry name" value="CONSERVED PROTEIN"/>
    <property type="match status" value="1"/>
</dbReference>
<dbReference type="CDD" id="cd06587">
    <property type="entry name" value="VOC"/>
    <property type="match status" value="2"/>
</dbReference>
<evidence type="ECO:0000313" key="2">
    <source>
        <dbReference type="EMBL" id="GII51953.1"/>
    </source>
</evidence>
<dbReference type="Pfam" id="PF18029">
    <property type="entry name" value="Glyoxalase_6"/>
    <property type="match status" value="2"/>
</dbReference>
<dbReference type="InterPro" id="IPR041581">
    <property type="entry name" value="Glyoxalase_6"/>
</dbReference>
<gene>
    <name evidence="2" type="ORF">Pth03_03420</name>
</gene>
<feature type="domain" description="Glyoxalase-like" evidence="1">
    <location>
        <begin position="3"/>
        <end position="114"/>
    </location>
</feature>
<accession>A0A8J3UVC6</accession>
<feature type="domain" description="Glyoxalase-like" evidence="1">
    <location>
        <begin position="128"/>
        <end position="236"/>
    </location>
</feature>
<protein>
    <recommendedName>
        <fullName evidence="1">Glyoxalase-like domain-containing protein</fullName>
    </recommendedName>
</protein>
<evidence type="ECO:0000259" key="1">
    <source>
        <dbReference type="Pfam" id="PF18029"/>
    </source>
</evidence>
<organism evidence="2 3">
    <name type="scientific">Planotetraspora thailandica</name>
    <dbReference type="NCBI Taxonomy" id="487172"/>
    <lineage>
        <taxon>Bacteria</taxon>
        <taxon>Bacillati</taxon>
        <taxon>Actinomycetota</taxon>
        <taxon>Actinomycetes</taxon>
        <taxon>Streptosporangiales</taxon>
        <taxon>Streptosporangiaceae</taxon>
        <taxon>Planotetraspora</taxon>
    </lineage>
</organism>
<dbReference type="SUPFAM" id="SSF54593">
    <property type="entry name" value="Glyoxalase/Bleomycin resistance protein/Dihydroxybiphenyl dioxygenase"/>
    <property type="match status" value="2"/>
</dbReference>
<sequence length="239" mass="26080">MQINMKARDAAALGRFWAEALGWGSDSEEFGTSLEPVGFAYPDPSAVCIDIIARPEPKTVKNRVHVDLATTSAAHQAELVGRLKDLGATPADVGQGDVPWTVMADPEGNEFCVLEPRPLYQGTGPIAAVVVDCADPRAMARFWGEAMDSTLHEVTDDYAIMRSAKDVGPYLEFVRTPDTKTVWNRVHLDICPYPGDDLSAEEARLRTLGATDPGIDQSDLHWTVLVDPEGNEFCLLTPR</sequence>